<dbReference type="AlphaFoldDB" id="A0A5C8ZC28"/>
<feature type="compositionally biased region" description="Polar residues" evidence="3">
    <location>
        <begin position="58"/>
        <end position="67"/>
    </location>
</feature>
<organism evidence="5 6">
    <name type="scientific">Reinekea thalattae</name>
    <dbReference type="NCBI Taxonomy" id="2593301"/>
    <lineage>
        <taxon>Bacteria</taxon>
        <taxon>Pseudomonadati</taxon>
        <taxon>Pseudomonadota</taxon>
        <taxon>Gammaproteobacteria</taxon>
        <taxon>Oceanospirillales</taxon>
        <taxon>Saccharospirillaceae</taxon>
        <taxon>Reinekea</taxon>
    </lineage>
</organism>
<evidence type="ECO:0000313" key="6">
    <source>
        <dbReference type="Proteomes" id="UP000321764"/>
    </source>
</evidence>
<dbReference type="GO" id="GO:0015562">
    <property type="term" value="F:efflux transmembrane transporter activity"/>
    <property type="evidence" value="ECO:0007669"/>
    <property type="project" value="TreeGrafter"/>
</dbReference>
<dbReference type="SUPFAM" id="SSF111369">
    <property type="entry name" value="HlyD-like secretion proteins"/>
    <property type="match status" value="1"/>
</dbReference>
<accession>A0A5C8ZC28</accession>
<keyword evidence="2" id="KW-0175">Coiled coil</keyword>
<evidence type="ECO:0000313" key="5">
    <source>
        <dbReference type="EMBL" id="TXR54390.1"/>
    </source>
</evidence>
<dbReference type="Gene3D" id="2.40.30.170">
    <property type="match status" value="1"/>
</dbReference>
<feature type="coiled-coil region" evidence="2">
    <location>
        <begin position="185"/>
        <end position="212"/>
    </location>
</feature>
<evidence type="ECO:0000256" key="1">
    <source>
        <dbReference type="ARBA" id="ARBA00009477"/>
    </source>
</evidence>
<evidence type="ECO:0000259" key="4">
    <source>
        <dbReference type="Pfam" id="PF25973"/>
    </source>
</evidence>
<dbReference type="NCBIfam" id="TIGR01730">
    <property type="entry name" value="RND_mfp"/>
    <property type="match status" value="1"/>
</dbReference>
<dbReference type="PANTHER" id="PTHR30469:SF12">
    <property type="entry name" value="MULTIDRUG RESISTANCE PROTEIN MDTA"/>
    <property type="match status" value="1"/>
</dbReference>
<dbReference type="EMBL" id="VKAD01000001">
    <property type="protein sequence ID" value="TXR54390.1"/>
    <property type="molecule type" value="Genomic_DNA"/>
</dbReference>
<evidence type="ECO:0000256" key="2">
    <source>
        <dbReference type="SAM" id="Coils"/>
    </source>
</evidence>
<dbReference type="PANTHER" id="PTHR30469">
    <property type="entry name" value="MULTIDRUG RESISTANCE PROTEIN MDTA"/>
    <property type="match status" value="1"/>
</dbReference>
<keyword evidence="6" id="KW-1185">Reference proteome</keyword>
<feature type="domain" description="CzcB-like barrel-sandwich hybrid" evidence="4">
    <location>
        <begin position="100"/>
        <end position="238"/>
    </location>
</feature>
<gene>
    <name evidence="5" type="ORF">FME95_07585</name>
</gene>
<comment type="similarity">
    <text evidence="1">Belongs to the membrane fusion protein (MFP) (TC 8.A.1) family.</text>
</comment>
<dbReference type="OrthoDB" id="9781888at2"/>
<evidence type="ECO:0000256" key="3">
    <source>
        <dbReference type="SAM" id="MobiDB-lite"/>
    </source>
</evidence>
<dbReference type="Pfam" id="PF25973">
    <property type="entry name" value="BSH_CzcB"/>
    <property type="match status" value="1"/>
</dbReference>
<dbReference type="Gene3D" id="1.10.287.470">
    <property type="entry name" value="Helix hairpin bin"/>
    <property type="match status" value="1"/>
</dbReference>
<name>A0A5C8ZC28_9GAMM</name>
<feature type="region of interest" description="Disordered" evidence="3">
    <location>
        <begin position="32"/>
        <end position="67"/>
    </location>
</feature>
<dbReference type="Proteomes" id="UP000321764">
    <property type="component" value="Unassembled WGS sequence"/>
</dbReference>
<sequence>MNQKKITIAVFAGSAVLLLLALLVSFGGSGGPGGPGGPPAQSAGGSQESQPAGAAPAGNSNTNTSSAPKIDVVSVSAQSYVAEVTGYGEASAHYQVTYSAEVSGRVSSVSEDFASGNIVAAGTLLATIENTSYLQAVALAQSNLADARLDLLEEERTGEQVRLQWRSSGLGGEPDSELVLREPQLVAAQAAYENAKYSLEKAEQDLSKTEIRAPFDALIVSRDIQPGSYVQTTTTVATLYSTDRVEVEVPLSLGQWQNLPKLNNFDLLNSENTIAAKLNDAEDKLTWQGYVSRVELHVDTSSRQRSIIVAVDNPFGLDTGLFPGTFVKVDIEGRELQRVWALPSSAISQSGEIWYVEQGNKLAKASVEKYFEKAGVVYIAPLAGMDDAQVIKRPLSNYVVGMQINPIVEG</sequence>
<dbReference type="InterPro" id="IPR006143">
    <property type="entry name" value="RND_pump_MFP"/>
</dbReference>
<comment type="caution">
    <text evidence="5">The sequence shown here is derived from an EMBL/GenBank/DDBJ whole genome shotgun (WGS) entry which is preliminary data.</text>
</comment>
<reference evidence="5 6" key="1">
    <citation type="submission" date="2019-07" db="EMBL/GenBank/DDBJ databases">
        <title>Reinekea sp. strain SSH23 genome sequencing and assembly.</title>
        <authorList>
            <person name="Kim I."/>
        </authorList>
    </citation>
    <scope>NUCLEOTIDE SEQUENCE [LARGE SCALE GENOMIC DNA]</scope>
    <source>
        <strain evidence="5 6">SSH23</strain>
    </source>
</reference>
<dbReference type="Gene3D" id="2.40.50.100">
    <property type="match status" value="1"/>
</dbReference>
<dbReference type="RefSeq" id="WP_147713788.1">
    <property type="nucleotide sequence ID" value="NZ_VKAD01000001.1"/>
</dbReference>
<dbReference type="GO" id="GO:1990281">
    <property type="term" value="C:efflux pump complex"/>
    <property type="evidence" value="ECO:0007669"/>
    <property type="project" value="TreeGrafter"/>
</dbReference>
<dbReference type="InterPro" id="IPR058647">
    <property type="entry name" value="BSH_CzcB-like"/>
</dbReference>
<proteinExistence type="inferred from homology"/>
<protein>
    <submittedName>
        <fullName evidence="5">Efflux RND transporter periplasmic adaptor subunit</fullName>
    </submittedName>
</protein>